<dbReference type="EMBL" id="CALNXK010000093">
    <property type="protein sequence ID" value="CAH3152245.1"/>
    <property type="molecule type" value="Genomic_DNA"/>
</dbReference>
<accession>A0ABN8PW99</accession>
<dbReference type="Proteomes" id="UP001159405">
    <property type="component" value="Unassembled WGS sequence"/>
</dbReference>
<evidence type="ECO:0000313" key="3">
    <source>
        <dbReference type="Proteomes" id="UP001159405"/>
    </source>
</evidence>
<name>A0ABN8PW99_9CNID</name>
<evidence type="ECO:0000256" key="1">
    <source>
        <dbReference type="SAM" id="MobiDB-lite"/>
    </source>
</evidence>
<feature type="compositionally biased region" description="Basic and acidic residues" evidence="1">
    <location>
        <begin position="1"/>
        <end position="18"/>
    </location>
</feature>
<protein>
    <submittedName>
        <fullName evidence="2">Uncharacterized protein</fullName>
    </submittedName>
</protein>
<organism evidence="2 3">
    <name type="scientific">Porites lobata</name>
    <dbReference type="NCBI Taxonomy" id="104759"/>
    <lineage>
        <taxon>Eukaryota</taxon>
        <taxon>Metazoa</taxon>
        <taxon>Cnidaria</taxon>
        <taxon>Anthozoa</taxon>
        <taxon>Hexacorallia</taxon>
        <taxon>Scleractinia</taxon>
        <taxon>Fungiina</taxon>
        <taxon>Poritidae</taxon>
        <taxon>Porites</taxon>
    </lineage>
</organism>
<feature type="region of interest" description="Disordered" evidence="1">
    <location>
        <begin position="1"/>
        <end position="21"/>
    </location>
</feature>
<proteinExistence type="predicted"/>
<reference evidence="2 3" key="1">
    <citation type="submission" date="2022-05" db="EMBL/GenBank/DDBJ databases">
        <authorList>
            <consortium name="Genoscope - CEA"/>
            <person name="William W."/>
        </authorList>
    </citation>
    <scope>NUCLEOTIDE SEQUENCE [LARGE SCALE GENOMIC DNA]</scope>
</reference>
<comment type="caution">
    <text evidence="2">The sequence shown here is derived from an EMBL/GenBank/DDBJ whole genome shotgun (WGS) entry which is preliminary data.</text>
</comment>
<evidence type="ECO:0000313" key="2">
    <source>
        <dbReference type="EMBL" id="CAH3152245.1"/>
    </source>
</evidence>
<gene>
    <name evidence="2" type="ORF">PLOB_00048952</name>
</gene>
<sequence length="170" mass="19114">MNRLVKADEDAKLAKKPDGLPPSIERIRGEVKRQQDEQFLAVIGRGEYRLTEDFSFLGIDEKGFYRMKGALKEFLKWFKSRKRSPNLSGLANVNMPNNAGQKPEQGSGKVEAINPQLIGTLFAIGYCSLHPHPSMIHAHLQLTKTPHLGRQCRLCLTFSWVTVSTCLGLH</sequence>
<keyword evidence="3" id="KW-1185">Reference proteome</keyword>